<dbReference type="RefSeq" id="WP_170211006.1">
    <property type="nucleotide sequence ID" value="NZ_BJLQ01000066.1"/>
</dbReference>
<dbReference type="EMBL" id="BJLQ01000066">
    <property type="protein sequence ID" value="GEA85973.1"/>
    <property type="molecule type" value="Genomic_DNA"/>
</dbReference>
<gene>
    <name evidence="1" type="ORF">CGE01nite_32240</name>
</gene>
<name>A0A4Y3KPY1_9CELL</name>
<accession>A0A4Y3KPY1</accession>
<dbReference type="NCBIfam" id="NF033691">
    <property type="entry name" value="immunity_MafI"/>
    <property type="match status" value="1"/>
</dbReference>
<organism evidence="1 2">
    <name type="scientific">Cellulomonas gelida</name>
    <dbReference type="NCBI Taxonomy" id="1712"/>
    <lineage>
        <taxon>Bacteria</taxon>
        <taxon>Bacillati</taxon>
        <taxon>Actinomycetota</taxon>
        <taxon>Actinomycetes</taxon>
        <taxon>Micrococcales</taxon>
        <taxon>Cellulomonadaceae</taxon>
        <taxon>Cellulomonas</taxon>
    </lineage>
</organism>
<evidence type="ECO:0000313" key="1">
    <source>
        <dbReference type="EMBL" id="GEA85973.1"/>
    </source>
</evidence>
<keyword evidence="2" id="KW-1185">Reference proteome</keyword>
<evidence type="ECO:0008006" key="3">
    <source>
        <dbReference type="Google" id="ProtNLM"/>
    </source>
</evidence>
<proteinExistence type="predicted"/>
<dbReference type="InterPro" id="IPR047880">
    <property type="entry name" value="MafI-like"/>
</dbReference>
<comment type="caution">
    <text evidence="1">The sequence shown here is derived from an EMBL/GenBank/DDBJ whole genome shotgun (WGS) entry which is preliminary data.</text>
</comment>
<sequence>MDPSVVIGELRRALEGAGGLPASDVDSIAVLINAGEWRLALETLCTQTYEYDVEVSEEQRALLGRLGRVLDVPTGYLLGDPWAPAPGEP</sequence>
<evidence type="ECO:0000313" key="2">
    <source>
        <dbReference type="Proteomes" id="UP000320461"/>
    </source>
</evidence>
<dbReference type="Proteomes" id="UP000320461">
    <property type="component" value="Unassembled WGS sequence"/>
</dbReference>
<dbReference type="AlphaFoldDB" id="A0A4Y3KPY1"/>
<protein>
    <recommendedName>
        <fullName evidence="3">MafI family immunity protein</fullName>
    </recommendedName>
</protein>
<reference evidence="1 2" key="1">
    <citation type="submission" date="2019-06" db="EMBL/GenBank/DDBJ databases">
        <title>Whole genome shotgun sequence of Cellulomonas gelida NBRC 3748.</title>
        <authorList>
            <person name="Hosoyama A."/>
            <person name="Uohara A."/>
            <person name="Ohji S."/>
            <person name="Ichikawa N."/>
        </authorList>
    </citation>
    <scope>NUCLEOTIDE SEQUENCE [LARGE SCALE GENOMIC DNA]</scope>
    <source>
        <strain evidence="1 2">NBRC 3748</strain>
    </source>
</reference>